<feature type="region of interest" description="Disordered" evidence="1">
    <location>
        <begin position="140"/>
        <end position="170"/>
    </location>
</feature>
<keyword evidence="3" id="KW-1185">Reference proteome</keyword>
<accession>A0A1J7JLD9</accession>
<gene>
    <name evidence="2" type="ORF">CONLIGDRAFT_677903</name>
</gene>
<sequence length="442" mass="48648">MDAMVLQLEPVAQSSFKQYGPWHYRDQQYTEGGRMEFGETLLQVAPAVTVLDTDFLKTEPRNPRPLTPGAQSPGHEDEDCLLESPSTASTDFPSPNYGLSSTPIQSPVGISWLSSRSLELASAFSFTQAIPPVGQVFDFSKMPQPHKPQLSVKRRRAASDVDGPNTASQGCKKRRLRRYMVTSRLSRPFSEPATHIINREFIASGDNQFLKLAAILSARRMSSAASTLLHQISHHSPSSLLRRAAVINRFRLNVKSRATQRGDDDVADLATNAAMLQQNHGVAFVVGARFPVTSSSAPLLAGSGSSGLRDAQQSVLPFQLSLAAVEARPRPKSPRLKATEASRLKLPPSPRIMPVPTPELSSTRSFYLADLHDDEGIDDQEVAFPTSEHESRYESSDDPDDVYADFGIIFGGGNAEDECEDEEEDHYEDYMDDMDGIPWTAR</sequence>
<evidence type="ECO:0000313" key="2">
    <source>
        <dbReference type="EMBL" id="OIW34193.1"/>
    </source>
</evidence>
<dbReference type="Proteomes" id="UP000182658">
    <property type="component" value="Unassembled WGS sequence"/>
</dbReference>
<feature type="compositionally biased region" description="Polar residues" evidence="1">
    <location>
        <begin position="84"/>
        <end position="100"/>
    </location>
</feature>
<evidence type="ECO:0000256" key="1">
    <source>
        <dbReference type="SAM" id="MobiDB-lite"/>
    </source>
</evidence>
<dbReference type="OrthoDB" id="5387995at2759"/>
<name>A0A1J7JLD9_9PEZI</name>
<proteinExistence type="predicted"/>
<dbReference type="EMBL" id="KV875094">
    <property type="protein sequence ID" value="OIW34193.1"/>
    <property type="molecule type" value="Genomic_DNA"/>
</dbReference>
<dbReference type="AlphaFoldDB" id="A0A1J7JLD9"/>
<reference evidence="2 3" key="1">
    <citation type="submission" date="2016-10" db="EMBL/GenBank/DDBJ databases">
        <title>Draft genome sequence of Coniochaeta ligniaria NRRL30616, a lignocellulolytic fungus for bioabatement of inhibitors in plant biomass hydrolysates.</title>
        <authorList>
            <consortium name="DOE Joint Genome Institute"/>
            <person name="Jimenez D.J."/>
            <person name="Hector R.E."/>
            <person name="Riley R."/>
            <person name="Sun H."/>
            <person name="Grigoriev I.V."/>
            <person name="Van Elsas J.D."/>
            <person name="Nichols N.N."/>
        </authorList>
    </citation>
    <scope>NUCLEOTIDE SEQUENCE [LARGE SCALE GENOMIC DNA]</scope>
    <source>
        <strain evidence="2 3">NRRL 30616</strain>
    </source>
</reference>
<dbReference type="InParanoid" id="A0A1J7JLD9"/>
<organism evidence="2 3">
    <name type="scientific">Coniochaeta ligniaria NRRL 30616</name>
    <dbReference type="NCBI Taxonomy" id="1408157"/>
    <lineage>
        <taxon>Eukaryota</taxon>
        <taxon>Fungi</taxon>
        <taxon>Dikarya</taxon>
        <taxon>Ascomycota</taxon>
        <taxon>Pezizomycotina</taxon>
        <taxon>Sordariomycetes</taxon>
        <taxon>Sordariomycetidae</taxon>
        <taxon>Coniochaetales</taxon>
        <taxon>Coniochaetaceae</taxon>
        <taxon>Coniochaeta</taxon>
    </lineage>
</organism>
<protein>
    <submittedName>
        <fullName evidence="2">Uncharacterized protein</fullName>
    </submittedName>
</protein>
<dbReference type="STRING" id="1408157.A0A1J7JLD9"/>
<feature type="region of interest" description="Disordered" evidence="1">
    <location>
        <begin position="327"/>
        <end position="358"/>
    </location>
</feature>
<evidence type="ECO:0000313" key="3">
    <source>
        <dbReference type="Proteomes" id="UP000182658"/>
    </source>
</evidence>
<feature type="compositionally biased region" description="Acidic residues" evidence="1">
    <location>
        <begin position="415"/>
        <end position="435"/>
    </location>
</feature>
<feature type="region of interest" description="Disordered" evidence="1">
    <location>
        <begin position="55"/>
        <end position="100"/>
    </location>
</feature>
<feature type="compositionally biased region" description="Pro residues" evidence="1">
    <location>
        <begin position="347"/>
        <end position="357"/>
    </location>
</feature>
<feature type="region of interest" description="Disordered" evidence="1">
    <location>
        <begin position="385"/>
        <end position="442"/>
    </location>
</feature>